<dbReference type="HOGENOM" id="CLU_027219_0_1_1"/>
<organism evidence="3">
    <name type="scientific">Fusarium oxysporum f. sp. vasinfectum 25433</name>
    <dbReference type="NCBI Taxonomy" id="1089449"/>
    <lineage>
        <taxon>Eukaryota</taxon>
        <taxon>Fungi</taxon>
        <taxon>Dikarya</taxon>
        <taxon>Ascomycota</taxon>
        <taxon>Pezizomycotina</taxon>
        <taxon>Sordariomycetes</taxon>
        <taxon>Hypocreomycetidae</taxon>
        <taxon>Hypocreales</taxon>
        <taxon>Nectriaceae</taxon>
        <taxon>Fusarium</taxon>
        <taxon>Fusarium oxysporum species complex</taxon>
    </lineage>
</organism>
<dbReference type="OrthoDB" id="4161186at2759"/>
<dbReference type="InterPro" id="IPR046797">
    <property type="entry name" value="PDDEXK_12"/>
</dbReference>
<evidence type="ECO:0000313" key="3">
    <source>
        <dbReference type="EMBL" id="EXM13032.1"/>
    </source>
</evidence>
<accession>X0KW59</accession>
<reference evidence="3" key="1">
    <citation type="submission" date="2011-11" db="EMBL/GenBank/DDBJ databases">
        <title>The Genome Sequence of Fusarium oxysporum Cotton.</title>
        <authorList>
            <consortium name="The Broad Institute Genome Sequencing Platform"/>
            <person name="Ma L.-J."/>
            <person name="Gale L.R."/>
            <person name="Schwartz D.C."/>
            <person name="Zhou S."/>
            <person name="Corby-Kistler H."/>
            <person name="Young S.K."/>
            <person name="Zeng Q."/>
            <person name="Gargeya S."/>
            <person name="Fitzgerald M."/>
            <person name="Haas B."/>
            <person name="Abouelleil A."/>
            <person name="Alvarado L."/>
            <person name="Arachchi H.M."/>
            <person name="Berlin A."/>
            <person name="Brown A."/>
            <person name="Chapman S.B."/>
            <person name="Chen Z."/>
            <person name="Dunbar C."/>
            <person name="Freedman E."/>
            <person name="Gearin G."/>
            <person name="Goldberg J."/>
            <person name="Griggs A."/>
            <person name="Gujja S."/>
            <person name="Heiman D."/>
            <person name="Howarth C."/>
            <person name="Larson L."/>
            <person name="Lui A."/>
            <person name="MacDonald P.J.P."/>
            <person name="Montmayeur A."/>
            <person name="Murphy C."/>
            <person name="Neiman D."/>
            <person name="Pearson M."/>
            <person name="Priest M."/>
            <person name="Roberts A."/>
            <person name="Saif S."/>
            <person name="Shea T."/>
            <person name="Shenoy N."/>
            <person name="Sisk P."/>
            <person name="Stolte C."/>
            <person name="Sykes S."/>
            <person name="Wortman J."/>
            <person name="Nusbaum C."/>
            <person name="Birren B."/>
        </authorList>
    </citation>
    <scope>NUCLEOTIDE SEQUENCE [LARGE SCALE GENOMIC DNA]</scope>
    <source>
        <strain evidence="3">25433</strain>
    </source>
</reference>
<feature type="compositionally biased region" description="Polar residues" evidence="1">
    <location>
        <begin position="98"/>
        <end position="114"/>
    </location>
</feature>
<name>X0KW59_FUSOX</name>
<reference evidence="3" key="2">
    <citation type="submission" date="2014-03" db="EMBL/GenBank/DDBJ databases">
        <title>The Genome Annotation of Fusarium oxysporum Cotton.</title>
        <authorList>
            <consortium name="The Broad Institute Genomics Platform"/>
            <person name="Ma L.-J."/>
            <person name="Corby-Kistler H."/>
            <person name="Broz K."/>
            <person name="Gale L.R."/>
            <person name="Jonkers W."/>
            <person name="O'Donnell K."/>
            <person name="Ploetz R."/>
            <person name="Steinberg C."/>
            <person name="Schwartz D.C."/>
            <person name="VanEtten H."/>
            <person name="Zhou S."/>
            <person name="Young S.K."/>
            <person name="Zeng Q."/>
            <person name="Gargeya S."/>
            <person name="Fitzgerald M."/>
            <person name="Abouelleil A."/>
            <person name="Alvarado L."/>
            <person name="Chapman S.B."/>
            <person name="Gainer-Dewar J."/>
            <person name="Goldberg J."/>
            <person name="Griggs A."/>
            <person name="Gujja S."/>
            <person name="Hansen M."/>
            <person name="Howarth C."/>
            <person name="Imamovic A."/>
            <person name="Ireland A."/>
            <person name="Larimer J."/>
            <person name="McCowan C."/>
            <person name="Murphy C."/>
            <person name="Pearson M."/>
            <person name="Poon T.W."/>
            <person name="Priest M."/>
            <person name="Roberts A."/>
            <person name="Saif S."/>
            <person name="Shea T."/>
            <person name="Sykes S."/>
            <person name="Wortman J."/>
            <person name="Nusbaum C."/>
            <person name="Birren B."/>
        </authorList>
    </citation>
    <scope>NUCLEOTIDE SEQUENCE</scope>
    <source>
        <strain evidence="3">25433</strain>
    </source>
</reference>
<evidence type="ECO:0000259" key="2">
    <source>
        <dbReference type="Pfam" id="PF20516"/>
    </source>
</evidence>
<feature type="region of interest" description="Disordered" evidence="1">
    <location>
        <begin position="20"/>
        <end position="157"/>
    </location>
</feature>
<proteinExistence type="predicted"/>
<dbReference type="Pfam" id="PF20516">
    <property type="entry name" value="PDDEXK_12"/>
    <property type="match status" value="1"/>
</dbReference>
<gene>
    <name evidence="3" type="ORF">FOTG_18501</name>
</gene>
<evidence type="ECO:0000256" key="1">
    <source>
        <dbReference type="SAM" id="MobiDB-lite"/>
    </source>
</evidence>
<dbReference type="Proteomes" id="UP000030701">
    <property type="component" value="Unassembled WGS sequence"/>
</dbReference>
<feature type="domain" description="PD-(D/E)XK nuclease-like" evidence="2">
    <location>
        <begin position="206"/>
        <end position="456"/>
    </location>
</feature>
<sequence>MAFNLSIIQVAHWLDNLPFEQSTPKADQDRARRARKRRQSLKLSEPRKRRYPVSPPRSRGTNSQSSKLSDEAKMLPTTPAKRAHDNDANFDNEPTPRAETTSTSRHPLSNPPNITSRSDTSSFASRSDVSMPRDSKRSKRSQSPTKLFPMYGPEGHRLVRDSLNPTAPRHSMSRSISELFRDVNDVSRSISIIPQSIKVALEQHLEDTMSLDRVHDWMFFADTGGIRDLDKSLSWASDREVLRRALRIADRSGHCSQMLSDESAWNNLVHSPLLDLFVNDMYDSEDQELLDFMSCTTTNIDSAYHRFPDAASRVDYVLRFIPEHDPDFQTPSDVMAPCFNWTSDRLLQQYPLAFSIETKRYGGNTAKGEQQMGIWHAAQWEFLISRAGAEATSKLDFLPGVVVQGHIWSLVMTTRSQATTTVLCSVEFGNTSSVIGVFQVMSGLRRVRKWSLDVLWPWYKEHLPGLCQYSVREELGIVVSAS</sequence>
<dbReference type="AlphaFoldDB" id="X0KW59"/>
<feature type="compositionally biased region" description="Low complexity" evidence="1">
    <location>
        <begin position="115"/>
        <end position="130"/>
    </location>
</feature>
<protein>
    <recommendedName>
        <fullName evidence="2">PD-(D/E)XK nuclease-like domain-containing protein</fullName>
    </recommendedName>
</protein>
<dbReference type="EMBL" id="KK035338">
    <property type="protein sequence ID" value="EXM13032.1"/>
    <property type="molecule type" value="Genomic_DNA"/>
</dbReference>